<keyword evidence="4" id="KW-0378">Hydrolase</keyword>
<dbReference type="InterPro" id="IPR006584">
    <property type="entry name" value="Cellulose-bd_IV"/>
</dbReference>
<dbReference type="InterPro" id="IPR036439">
    <property type="entry name" value="Dockerin_dom_sf"/>
</dbReference>
<proteinExistence type="predicted"/>
<keyword evidence="4" id="KW-0858">Xylan degradation</keyword>
<feature type="domain" description="CBM6" evidence="2">
    <location>
        <begin position="238"/>
        <end position="361"/>
    </location>
</feature>
<dbReference type="Pfam" id="PF00404">
    <property type="entry name" value="Dockerin_1"/>
    <property type="match status" value="1"/>
</dbReference>
<dbReference type="SUPFAM" id="SSF49785">
    <property type="entry name" value="Galactose-binding domain-like"/>
    <property type="match status" value="1"/>
</dbReference>
<keyword evidence="4" id="KW-0624">Polysaccharide degradation</keyword>
<dbReference type="Proteomes" id="UP000019109">
    <property type="component" value="Unassembled WGS sequence"/>
</dbReference>
<dbReference type="InterPro" id="IPR018247">
    <property type="entry name" value="EF_Hand_1_Ca_BS"/>
</dbReference>
<dbReference type="AlphaFoldDB" id="W4VAI7"/>
<dbReference type="InterPro" id="IPR005084">
    <property type="entry name" value="CBM6"/>
</dbReference>
<keyword evidence="1" id="KW-0732">Signal</keyword>
<comment type="caution">
    <text evidence="4">The sequence shown here is derived from an EMBL/GenBank/DDBJ whole genome shotgun (WGS) entry which is preliminary data.</text>
</comment>
<dbReference type="STRING" id="1294263.JCM21531_3803"/>
<dbReference type="InterPro" id="IPR016134">
    <property type="entry name" value="Dockerin_dom"/>
</dbReference>
<dbReference type="PROSITE" id="PS51175">
    <property type="entry name" value="CBM6"/>
    <property type="match status" value="1"/>
</dbReference>
<dbReference type="InterPro" id="IPR002105">
    <property type="entry name" value="Dockerin_1_rpt"/>
</dbReference>
<dbReference type="SMART" id="SM00606">
    <property type="entry name" value="CBD_IV"/>
    <property type="match status" value="1"/>
</dbReference>
<dbReference type="EMBL" id="BAVR01000059">
    <property type="protein sequence ID" value="GAE90212.1"/>
    <property type="molecule type" value="Genomic_DNA"/>
</dbReference>
<dbReference type="GO" id="GO:0004553">
    <property type="term" value="F:hydrolase activity, hydrolyzing O-glycosyl compounds"/>
    <property type="evidence" value="ECO:0007669"/>
    <property type="project" value="InterPro"/>
</dbReference>
<organism evidence="4 5">
    <name type="scientific">Acetivibrio straminisolvens JCM 21531</name>
    <dbReference type="NCBI Taxonomy" id="1294263"/>
    <lineage>
        <taxon>Bacteria</taxon>
        <taxon>Bacillati</taxon>
        <taxon>Bacillota</taxon>
        <taxon>Clostridia</taxon>
        <taxon>Eubacteriales</taxon>
        <taxon>Oscillospiraceae</taxon>
        <taxon>Acetivibrio</taxon>
    </lineage>
</organism>
<evidence type="ECO:0000259" key="2">
    <source>
        <dbReference type="PROSITE" id="PS51175"/>
    </source>
</evidence>
<sequence length="431" mass="46604">MSRLHDSGAIYTIGQMPGTNINENYVKGIPPATYGPTYGLHNDEGTAYIIENDNVLDIDPGVKYTINCEDFGEKHNLTILRTYATVSKMGKNPPNSKIDPPVAVPDNVWPLKQYNVCLNSGIQEEYRRLLPDSLLSTPDYVFPASCAAEAASIINIRSSGDPSNTVWFAPAGTTTFVEGATMTKAAGNATSIIAPYTAGTYKLYILNSQGVKIGESKAILRVSGSANPPSDEPQLAFTRIEAESYSGQSGIRTEDCSEGGMDVGYIENGDYVVYKNIDFGKGAASFKARVASATSGGSIELRIDSIDGPVVGTCPVASTGGWQEWVDAECEVNTLKGVHDLYLKFTGGEGYLFNINWFTFVEGNNDEHLGDLNGDGKVNSTDLQILKKHLLRITLLTEKNLSNADVNKDGKVDSSDFSLLKRYILRTIPGF</sequence>
<dbReference type="PROSITE" id="PS00448">
    <property type="entry name" value="CLOS_CELLULOSOME_RPT"/>
    <property type="match status" value="1"/>
</dbReference>
<dbReference type="InterPro" id="IPR008979">
    <property type="entry name" value="Galactose-bd-like_sf"/>
</dbReference>
<feature type="domain" description="Dockerin" evidence="3">
    <location>
        <begin position="365"/>
        <end position="431"/>
    </location>
</feature>
<protein>
    <submittedName>
        <fullName evidence="4">Endo-1,4-beta-xylanase Z</fullName>
    </submittedName>
</protein>
<dbReference type="CDD" id="cd14256">
    <property type="entry name" value="Dockerin_I"/>
    <property type="match status" value="1"/>
</dbReference>
<evidence type="ECO:0000259" key="3">
    <source>
        <dbReference type="PROSITE" id="PS51766"/>
    </source>
</evidence>
<dbReference type="CDD" id="cd04084">
    <property type="entry name" value="CBM6_xylanase-like"/>
    <property type="match status" value="1"/>
</dbReference>
<dbReference type="GO" id="GO:0045493">
    <property type="term" value="P:xylan catabolic process"/>
    <property type="evidence" value="ECO:0007669"/>
    <property type="project" value="UniProtKB-KW"/>
</dbReference>
<dbReference type="Pfam" id="PF03422">
    <property type="entry name" value="CBM_6"/>
    <property type="match status" value="1"/>
</dbReference>
<evidence type="ECO:0000256" key="1">
    <source>
        <dbReference type="ARBA" id="ARBA00022729"/>
    </source>
</evidence>
<name>W4VAI7_9FIRM</name>
<evidence type="ECO:0000313" key="4">
    <source>
        <dbReference type="EMBL" id="GAE90212.1"/>
    </source>
</evidence>
<dbReference type="PROSITE" id="PS51766">
    <property type="entry name" value="DOCKERIN"/>
    <property type="match status" value="1"/>
</dbReference>
<keyword evidence="4" id="KW-0119">Carbohydrate metabolism</keyword>
<reference evidence="4" key="1">
    <citation type="journal article" date="2014" name="Genome Announc.">
        <title>Draft Genome Sequence of Clostridium straminisolvens Strain JCM 21531T, Isolated from a Cellulose-Degrading Bacterial Community.</title>
        <authorList>
            <person name="Yuki M."/>
            <person name="Oshima K."/>
            <person name="Suda W."/>
            <person name="Sakamoto M."/>
            <person name="Kitamura K."/>
            <person name="Iida T."/>
            <person name="Hattori M."/>
            <person name="Ohkuma M."/>
        </authorList>
    </citation>
    <scope>NUCLEOTIDE SEQUENCE [LARGE SCALE GENOMIC DNA]</scope>
    <source>
        <strain evidence="4">JCM 21531</strain>
    </source>
</reference>
<dbReference type="GO" id="GO:0030246">
    <property type="term" value="F:carbohydrate binding"/>
    <property type="evidence" value="ECO:0007669"/>
    <property type="project" value="InterPro"/>
</dbReference>
<keyword evidence="5" id="KW-1185">Reference proteome</keyword>
<accession>W4VAI7</accession>
<evidence type="ECO:0000313" key="5">
    <source>
        <dbReference type="Proteomes" id="UP000019109"/>
    </source>
</evidence>
<gene>
    <name evidence="4" type="ORF">JCM21531_3803</name>
</gene>
<dbReference type="Gene3D" id="1.10.1330.10">
    <property type="entry name" value="Dockerin domain"/>
    <property type="match status" value="1"/>
</dbReference>
<dbReference type="PROSITE" id="PS00018">
    <property type="entry name" value="EF_HAND_1"/>
    <property type="match status" value="2"/>
</dbReference>
<keyword evidence="4" id="KW-0326">Glycosidase</keyword>
<dbReference type="Gene3D" id="2.60.120.260">
    <property type="entry name" value="Galactose-binding domain-like"/>
    <property type="match status" value="1"/>
</dbReference>
<dbReference type="SUPFAM" id="SSF63446">
    <property type="entry name" value="Type I dockerin domain"/>
    <property type="match status" value="1"/>
</dbReference>